<evidence type="ECO:0000313" key="13">
    <source>
        <dbReference type="Proteomes" id="UP000078397"/>
    </source>
</evidence>
<evidence type="ECO:0000256" key="8">
    <source>
        <dbReference type="ARBA" id="ARBA00022833"/>
    </source>
</evidence>
<evidence type="ECO:0000256" key="5">
    <source>
        <dbReference type="ARBA" id="ARBA00022737"/>
    </source>
</evidence>
<feature type="domain" description="RING-type" evidence="11">
    <location>
        <begin position="253"/>
        <end position="444"/>
    </location>
</feature>
<dbReference type="RefSeq" id="XP_018140926.1">
    <property type="nucleotide sequence ID" value="XM_018287778.1"/>
</dbReference>
<dbReference type="AlphaFoldDB" id="A0A179FCX9"/>
<accession>A0A179FCX9</accession>
<dbReference type="InterPro" id="IPR031127">
    <property type="entry name" value="E3_UB_ligase_RBR"/>
</dbReference>
<keyword evidence="6" id="KW-0863">Zinc-finger</keyword>
<gene>
    <name evidence="12" type="ORF">VFPPC_09202</name>
</gene>
<keyword evidence="3" id="KW-0808">Transferase</keyword>
<evidence type="ECO:0000256" key="7">
    <source>
        <dbReference type="ARBA" id="ARBA00022786"/>
    </source>
</evidence>
<name>A0A179FCX9_METCM</name>
<proteinExistence type="predicted"/>
<dbReference type="Proteomes" id="UP000078397">
    <property type="component" value="Unassembled WGS sequence"/>
</dbReference>
<dbReference type="CDD" id="cd20335">
    <property type="entry name" value="BRcat_RBR"/>
    <property type="match status" value="1"/>
</dbReference>
<protein>
    <recommendedName>
        <fullName evidence="2">RBR-type E3 ubiquitin transferase</fullName>
        <ecNumber evidence="2">2.3.2.31</ecNumber>
    </recommendedName>
</protein>
<keyword evidence="5" id="KW-0677">Repeat</keyword>
<dbReference type="Gene3D" id="1.20.120.1750">
    <property type="match status" value="1"/>
</dbReference>
<evidence type="ECO:0000256" key="1">
    <source>
        <dbReference type="ARBA" id="ARBA00001798"/>
    </source>
</evidence>
<keyword evidence="7" id="KW-0833">Ubl conjugation pathway</keyword>
<dbReference type="Pfam" id="PF01485">
    <property type="entry name" value="IBR"/>
    <property type="match status" value="2"/>
</dbReference>
<sequence length="741" mass="86579">MNATTLMDDIHRPMPGSFGDEDLSELYHNPFETLQVLQDEWRGKDHATPWSKDDMSDICLGDIDWHKYEPPAVLRKAPNVTSIILLDIISASIDNVKSRIAEEDRQKQLEDERRLAAEEEARRNGKSPEPYLPIIIPPEKPIEPDASPTEILNGANLAHFHTVSVTSAGKATEVTVLKDVGRRRFAIRRLFHRMNDEGESSAAGGAREALRQKLEARLSKVNIANTDSKTQETVMALRKSGFIKDADVPKLEPEVECVSCLDDVLVKDAVKVTCHSYCKDCFVRLVTAATQNEQQWPPKCCLNQIPFRLILKHIPEDLKKTFQERSSEWDLPMTERVYCSQPGCGVWIRPKNIKLNKRQGKCERGHVTCTICRGPSHGNEDCPQDYDMNLTNMLAEEEGWKRCFNCHALVEHREACQHMTCRCGTEFCYVCGLRWKTCRCTMQQLYALKEAADTRREQKRFKEQTEAEELRAILAQIEEFEREEAARAELERLEQARLEEERWQRQIKERIRLESIRRKEVESKFEELRLRLNELHELQQVMLESYQEDCATGLLQEADAMKLNLAERHEMQRLELTNQLSQRVAVREERFKREYATRVAQERKLEQQYLEQLQDFWGGRPDGEAEIERAMFPLRKKMDQGHRAWQKWKDEQIGVYKGKLEDERTMKEEVMYSQKERLKDGYDERETELTRRMVAEKKWLREVVWERERLLGSWEVSEMEGDADSLFAREGEHEQECEGCV</sequence>
<dbReference type="KEGG" id="pchm:VFPPC_09202"/>
<keyword evidence="13" id="KW-1185">Reference proteome</keyword>
<dbReference type="GO" id="GO:0061630">
    <property type="term" value="F:ubiquitin protein ligase activity"/>
    <property type="evidence" value="ECO:0007669"/>
    <property type="project" value="UniProtKB-EC"/>
</dbReference>
<evidence type="ECO:0000259" key="11">
    <source>
        <dbReference type="PROSITE" id="PS51873"/>
    </source>
</evidence>
<keyword evidence="8" id="KW-0862">Zinc</keyword>
<dbReference type="OrthoDB" id="9977870at2759"/>
<feature type="region of interest" description="Disordered" evidence="10">
    <location>
        <begin position="117"/>
        <end position="137"/>
    </location>
</feature>
<evidence type="ECO:0000256" key="2">
    <source>
        <dbReference type="ARBA" id="ARBA00012251"/>
    </source>
</evidence>
<dbReference type="GO" id="GO:0008270">
    <property type="term" value="F:zinc ion binding"/>
    <property type="evidence" value="ECO:0007669"/>
    <property type="project" value="UniProtKB-KW"/>
</dbReference>
<dbReference type="EMBL" id="LSBJ02000006">
    <property type="protein sequence ID" value="OAQ63346.1"/>
    <property type="molecule type" value="Genomic_DNA"/>
</dbReference>
<dbReference type="STRING" id="1380566.A0A179FCX9"/>
<dbReference type="SUPFAM" id="SSF57850">
    <property type="entry name" value="RING/U-box"/>
    <property type="match status" value="1"/>
</dbReference>
<keyword evidence="4" id="KW-0479">Metal-binding</keyword>
<dbReference type="InterPro" id="IPR002867">
    <property type="entry name" value="IBR_dom"/>
</dbReference>
<dbReference type="EC" id="2.3.2.31" evidence="2"/>
<evidence type="ECO:0000256" key="9">
    <source>
        <dbReference type="SAM" id="Coils"/>
    </source>
</evidence>
<dbReference type="GO" id="GO:0016567">
    <property type="term" value="P:protein ubiquitination"/>
    <property type="evidence" value="ECO:0007669"/>
    <property type="project" value="InterPro"/>
</dbReference>
<reference evidence="12 13" key="1">
    <citation type="journal article" date="2016" name="PLoS Pathog.">
        <title>Biosynthesis of antibiotic leucinostatins in bio-control fungus Purpureocillium lilacinum and their inhibition on phytophthora revealed by genome mining.</title>
        <authorList>
            <person name="Wang G."/>
            <person name="Liu Z."/>
            <person name="Lin R."/>
            <person name="Li E."/>
            <person name="Mao Z."/>
            <person name="Ling J."/>
            <person name="Yang Y."/>
            <person name="Yin W.B."/>
            <person name="Xie B."/>
        </authorList>
    </citation>
    <scope>NUCLEOTIDE SEQUENCE [LARGE SCALE GENOMIC DNA]</scope>
    <source>
        <strain evidence="12">170</strain>
    </source>
</reference>
<evidence type="ECO:0000313" key="12">
    <source>
        <dbReference type="EMBL" id="OAQ63346.1"/>
    </source>
</evidence>
<evidence type="ECO:0000256" key="10">
    <source>
        <dbReference type="SAM" id="MobiDB-lite"/>
    </source>
</evidence>
<keyword evidence="9" id="KW-0175">Coiled coil</keyword>
<dbReference type="PROSITE" id="PS51873">
    <property type="entry name" value="TRIAD"/>
    <property type="match status" value="1"/>
</dbReference>
<dbReference type="GeneID" id="28851772"/>
<comment type="catalytic activity">
    <reaction evidence="1">
        <text>[E2 ubiquitin-conjugating enzyme]-S-ubiquitinyl-L-cysteine + [acceptor protein]-L-lysine = [E2 ubiquitin-conjugating enzyme]-L-cysteine + [acceptor protein]-N(6)-ubiquitinyl-L-lysine.</text>
        <dbReference type="EC" id="2.3.2.31"/>
    </reaction>
</comment>
<evidence type="ECO:0000256" key="3">
    <source>
        <dbReference type="ARBA" id="ARBA00022679"/>
    </source>
</evidence>
<evidence type="ECO:0000256" key="4">
    <source>
        <dbReference type="ARBA" id="ARBA00022723"/>
    </source>
</evidence>
<feature type="coiled-coil region" evidence="9">
    <location>
        <begin position="463"/>
        <end position="538"/>
    </location>
</feature>
<evidence type="ECO:0000256" key="6">
    <source>
        <dbReference type="ARBA" id="ARBA00022771"/>
    </source>
</evidence>
<dbReference type="CDD" id="cd22584">
    <property type="entry name" value="Rcat_RBR_unk"/>
    <property type="match status" value="1"/>
</dbReference>
<organism evidence="12 13">
    <name type="scientific">Pochonia chlamydosporia 170</name>
    <dbReference type="NCBI Taxonomy" id="1380566"/>
    <lineage>
        <taxon>Eukaryota</taxon>
        <taxon>Fungi</taxon>
        <taxon>Dikarya</taxon>
        <taxon>Ascomycota</taxon>
        <taxon>Pezizomycotina</taxon>
        <taxon>Sordariomycetes</taxon>
        <taxon>Hypocreomycetidae</taxon>
        <taxon>Hypocreales</taxon>
        <taxon>Clavicipitaceae</taxon>
        <taxon>Pochonia</taxon>
    </lineage>
</organism>
<dbReference type="InterPro" id="IPR044066">
    <property type="entry name" value="TRIAD_supradom"/>
</dbReference>
<dbReference type="PANTHER" id="PTHR11685">
    <property type="entry name" value="RBR FAMILY RING FINGER AND IBR DOMAIN-CONTAINING"/>
    <property type="match status" value="1"/>
</dbReference>
<comment type="caution">
    <text evidence="12">The sequence shown here is derived from an EMBL/GenBank/DDBJ whole genome shotgun (WGS) entry which is preliminary data.</text>
</comment>